<dbReference type="Gramene" id="RZC59659">
    <property type="protein sequence ID" value="RZC59659"/>
    <property type="gene ID" value="C5167_006963"/>
</dbReference>
<evidence type="ECO:0000313" key="2">
    <source>
        <dbReference type="Proteomes" id="UP000316621"/>
    </source>
</evidence>
<reference evidence="1 2" key="1">
    <citation type="journal article" date="2018" name="Science">
        <title>The opium poppy genome and morphinan production.</title>
        <authorList>
            <person name="Guo L."/>
            <person name="Winzer T."/>
            <person name="Yang X."/>
            <person name="Li Y."/>
            <person name="Ning Z."/>
            <person name="He Z."/>
            <person name="Teodor R."/>
            <person name="Lu Y."/>
            <person name="Bowser T.A."/>
            <person name="Graham I.A."/>
            <person name="Ye K."/>
        </authorList>
    </citation>
    <scope>NUCLEOTIDE SEQUENCE [LARGE SCALE GENOMIC DNA]</scope>
    <source>
        <strain evidence="2">cv. HN1</strain>
        <tissue evidence="1">Leaves</tissue>
    </source>
</reference>
<name>A0A4Y7JIR8_PAPSO</name>
<gene>
    <name evidence="1" type="ORF">C5167_006963</name>
</gene>
<accession>A0A4Y7JIR8</accession>
<proteinExistence type="predicted"/>
<evidence type="ECO:0000313" key="1">
    <source>
        <dbReference type="EMBL" id="RZC59659.1"/>
    </source>
</evidence>
<dbReference type="Proteomes" id="UP000316621">
    <property type="component" value="Chromosome 4"/>
</dbReference>
<organism evidence="1 2">
    <name type="scientific">Papaver somniferum</name>
    <name type="common">Opium poppy</name>
    <dbReference type="NCBI Taxonomy" id="3469"/>
    <lineage>
        <taxon>Eukaryota</taxon>
        <taxon>Viridiplantae</taxon>
        <taxon>Streptophyta</taxon>
        <taxon>Embryophyta</taxon>
        <taxon>Tracheophyta</taxon>
        <taxon>Spermatophyta</taxon>
        <taxon>Magnoliopsida</taxon>
        <taxon>Ranunculales</taxon>
        <taxon>Papaveraceae</taxon>
        <taxon>Papaveroideae</taxon>
        <taxon>Papaver</taxon>
    </lineage>
</organism>
<dbReference type="EMBL" id="CM010718">
    <property type="protein sequence ID" value="RZC59659.1"/>
    <property type="molecule type" value="Genomic_DNA"/>
</dbReference>
<protein>
    <submittedName>
        <fullName evidence="1">Uncharacterized protein</fullName>
    </submittedName>
</protein>
<sequence>MLKLASADMIRILPSAQKCLGTDAVTMIFGADRKVYIRGMGAGVSKTQILGAVFLKANLQEVKHSVPK</sequence>
<dbReference type="AlphaFoldDB" id="A0A4Y7JIR8"/>
<keyword evidence="2" id="KW-1185">Reference proteome</keyword>